<accession>A0A8T1BNZ4</accession>
<dbReference type="EMBL" id="RCMI01000555">
    <property type="protein sequence ID" value="KAG2905812.1"/>
    <property type="molecule type" value="Genomic_DNA"/>
</dbReference>
<evidence type="ECO:0000313" key="1">
    <source>
        <dbReference type="EMBL" id="KAG2853366.1"/>
    </source>
</evidence>
<dbReference type="Proteomes" id="UP000735874">
    <property type="component" value="Unassembled WGS sequence"/>
</dbReference>
<evidence type="ECO:0000313" key="2">
    <source>
        <dbReference type="EMBL" id="KAG2905812.1"/>
    </source>
</evidence>
<dbReference type="EMBL" id="RCMK01000462">
    <property type="protein sequence ID" value="KAG2927381.1"/>
    <property type="molecule type" value="Genomic_DNA"/>
</dbReference>
<dbReference type="EMBL" id="RCMG01000485">
    <property type="protein sequence ID" value="KAG2853366.1"/>
    <property type="molecule type" value="Genomic_DNA"/>
</dbReference>
<evidence type="ECO:0000313" key="4">
    <source>
        <dbReference type="EMBL" id="KAG2975580.1"/>
    </source>
</evidence>
<dbReference type="AlphaFoldDB" id="A0A8T1BNZ4"/>
<proteinExistence type="predicted"/>
<dbReference type="Proteomes" id="UP000697107">
    <property type="component" value="Unassembled WGS sequence"/>
</dbReference>
<dbReference type="Proteomes" id="UP000774804">
    <property type="component" value="Unassembled WGS sequence"/>
</dbReference>
<protein>
    <submittedName>
        <fullName evidence="2">Uncharacterized protein</fullName>
    </submittedName>
</protein>
<dbReference type="VEuPathDB" id="FungiDB:PC110_g3525"/>
<evidence type="ECO:0000313" key="3">
    <source>
        <dbReference type="EMBL" id="KAG2927381.1"/>
    </source>
</evidence>
<dbReference type="EMBL" id="RCML01000488">
    <property type="protein sequence ID" value="KAG2975580.1"/>
    <property type="molecule type" value="Genomic_DNA"/>
</dbReference>
<gene>
    <name evidence="1" type="ORF">PC113_g14236</name>
    <name evidence="2" type="ORF">PC115_g14487</name>
    <name evidence="3" type="ORF">PC117_g14623</name>
    <name evidence="4" type="ORF">PC118_g13848</name>
    <name evidence="5" type="ORF">PC129_g13328</name>
</gene>
<dbReference type="Proteomes" id="UP000736787">
    <property type="component" value="Unassembled WGS sequence"/>
</dbReference>
<comment type="caution">
    <text evidence="2">The sequence shown here is derived from an EMBL/GenBank/DDBJ whole genome shotgun (WGS) entry which is preliminary data.</text>
</comment>
<evidence type="ECO:0000313" key="6">
    <source>
        <dbReference type="Proteomes" id="UP000774804"/>
    </source>
</evidence>
<sequence>MTWKENAAISEANHSNILMLFLARVNMTNVDLPSGLHTYRLPETLRDIEFCITNLRSLPEDFDLKWPKSAIVYFEVCNFTEVPPPLERLVPFDLSLALNPISTIPATLIQGNEGYLHVGGTLISYLPEAVTNWVDPMVVSADTEGMAPIVAYNSPYCLDLQRIFDEEQKNFSIPIRENQSLLLSDAYVENWDNLKKGVSCDQWPAVYYPIEFKDAFSGIKAS</sequence>
<evidence type="ECO:0000313" key="5">
    <source>
        <dbReference type="EMBL" id="KAG3215803.1"/>
    </source>
</evidence>
<name>A0A8T1BNZ4_9STRA</name>
<reference evidence="2" key="1">
    <citation type="submission" date="2018-10" db="EMBL/GenBank/DDBJ databases">
        <title>Effector identification in a new, highly contiguous assembly of the strawberry crown rot pathogen Phytophthora cactorum.</title>
        <authorList>
            <person name="Armitage A.D."/>
            <person name="Nellist C.F."/>
            <person name="Bates H."/>
            <person name="Vickerstaff R.J."/>
            <person name="Harrison R.J."/>
        </authorList>
    </citation>
    <scope>NUCLEOTIDE SEQUENCE</scope>
    <source>
        <strain evidence="1">15-7</strain>
        <strain evidence="2">4032</strain>
        <strain evidence="3">4040</strain>
        <strain evidence="4">P415</strain>
        <strain evidence="5">P421</strain>
    </source>
</reference>
<dbReference type="Proteomes" id="UP000760860">
    <property type="component" value="Unassembled WGS sequence"/>
</dbReference>
<organism evidence="2 6">
    <name type="scientific">Phytophthora cactorum</name>
    <dbReference type="NCBI Taxonomy" id="29920"/>
    <lineage>
        <taxon>Eukaryota</taxon>
        <taxon>Sar</taxon>
        <taxon>Stramenopiles</taxon>
        <taxon>Oomycota</taxon>
        <taxon>Peronosporomycetes</taxon>
        <taxon>Peronosporales</taxon>
        <taxon>Peronosporaceae</taxon>
        <taxon>Phytophthora</taxon>
    </lineage>
</organism>
<dbReference type="EMBL" id="RCMV01000531">
    <property type="protein sequence ID" value="KAG3215803.1"/>
    <property type="molecule type" value="Genomic_DNA"/>
</dbReference>